<dbReference type="GeneID" id="78774596"/>
<dbReference type="AlphaFoldDB" id="A0A6A5GWX7"/>
<evidence type="ECO:0000313" key="2">
    <source>
        <dbReference type="Proteomes" id="UP000483820"/>
    </source>
</evidence>
<sequence>MSDASRIALLKFRSHSPGRRSSGVFVSIFGDSGSFTSTFVDSGATSANLNSIGVIPGACGDLTSEFTTSEVTGGVGGGAEIVTSGGPHDVFRIGLSKASDRIGDTSIIVAGVVGEVGEETGAPEASSRIHTMSSSSSAILEREEWLENGEIGSVSNYWDHSFLNLIVQESDFRIVEVWKEVAPIRVFISVTDRQDLGTTYHWMADSFVSFVTTGCLDIIQWEAAKVTEQLVNEKKPGTSVPQLDLMVD</sequence>
<gene>
    <name evidence="1" type="ORF">GCK72_008225</name>
</gene>
<proteinExistence type="predicted"/>
<name>A0A6A5GWX7_CAERE</name>
<comment type="caution">
    <text evidence="1">The sequence shown here is derived from an EMBL/GenBank/DDBJ whole genome shotgun (WGS) entry which is preliminary data.</text>
</comment>
<evidence type="ECO:0000313" key="1">
    <source>
        <dbReference type="EMBL" id="KAF1759980.1"/>
    </source>
</evidence>
<dbReference type="EMBL" id="WUAV01000003">
    <property type="protein sequence ID" value="KAF1759980.1"/>
    <property type="molecule type" value="Genomic_DNA"/>
</dbReference>
<dbReference type="RefSeq" id="XP_053586284.1">
    <property type="nucleotide sequence ID" value="XM_053726707.1"/>
</dbReference>
<dbReference type="Proteomes" id="UP000483820">
    <property type="component" value="Chromosome III"/>
</dbReference>
<accession>A0A6A5GWX7</accession>
<organism evidence="1 2">
    <name type="scientific">Caenorhabditis remanei</name>
    <name type="common">Caenorhabditis vulgaris</name>
    <dbReference type="NCBI Taxonomy" id="31234"/>
    <lineage>
        <taxon>Eukaryota</taxon>
        <taxon>Metazoa</taxon>
        <taxon>Ecdysozoa</taxon>
        <taxon>Nematoda</taxon>
        <taxon>Chromadorea</taxon>
        <taxon>Rhabditida</taxon>
        <taxon>Rhabditina</taxon>
        <taxon>Rhabditomorpha</taxon>
        <taxon>Rhabditoidea</taxon>
        <taxon>Rhabditidae</taxon>
        <taxon>Peloderinae</taxon>
        <taxon>Caenorhabditis</taxon>
    </lineage>
</organism>
<dbReference type="CTD" id="78774596"/>
<reference evidence="1 2" key="1">
    <citation type="submission" date="2019-12" db="EMBL/GenBank/DDBJ databases">
        <title>Chromosome-level assembly of the Caenorhabditis remanei genome.</title>
        <authorList>
            <person name="Teterina A.A."/>
            <person name="Willis J.H."/>
            <person name="Phillips P.C."/>
        </authorList>
    </citation>
    <scope>NUCLEOTIDE SEQUENCE [LARGE SCALE GENOMIC DNA]</scope>
    <source>
        <strain evidence="1 2">PX506</strain>
        <tissue evidence="1">Whole organism</tissue>
    </source>
</reference>
<protein>
    <submittedName>
        <fullName evidence="1">Uncharacterized protein</fullName>
    </submittedName>
</protein>
<dbReference type="KEGG" id="crq:GCK72_008225"/>